<proteinExistence type="predicted"/>
<reference evidence="2 3" key="1">
    <citation type="journal article" date="2018" name="IMA Fungus">
        <title>IMA Genome-F 9: Draft genome sequence of Annulohypoxylon stygium, Aspergillus mulundensis, Berkeleyomyces basicola (syn. Thielaviopsis basicola), Ceratocystis smalleyi, two Cercospora beticola strains, Coleophoma cylindrospora, Fusarium fracticaudum, Phialophora cf. hyalina, and Morchella septimelata.</title>
        <authorList>
            <person name="Wingfield B.D."/>
            <person name="Bills G.F."/>
            <person name="Dong Y."/>
            <person name="Huang W."/>
            <person name="Nel W.J."/>
            <person name="Swalarsk-Parry B.S."/>
            <person name="Vaghefi N."/>
            <person name="Wilken P.M."/>
            <person name="An Z."/>
            <person name="de Beer Z.W."/>
            <person name="De Vos L."/>
            <person name="Chen L."/>
            <person name="Duong T.A."/>
            <person name="Gao Y."/>
            <person name="Hammerbacher A."/>
            <person name="Kikkert J.R."/>
            <person name="Li Y."/>
            <person name="Li H."/>
            <person name="Li K."/>
            <person name="Li Q."/>
            <person name="Liu X."/>
            <person name="Ma X."/>
            <person name="Naidoo K."/>
            <person name="Pethybridge S.J."/>
            <person name="Sun J."/>
            <person name="Steenkamp E.T."/>
            <person name="van der Nest M.A."/>
            <person name="van Wyk S."/>
            <person name="Wingfield M.J."/>
            <person name="Xiong C."/>
            <person name="Yue Q."/>
            <person name="Zhang X."/>
        </authorList>
    </citation>
    <scope>NUCLEOTIDE SEQUENCE [LARGE SCALE GENOMIC DNA]</scope>
    <source>
        <strain evidence="2 3">BP 5553</strain>
    </source>
</reference>
<dbReference type="GeneID" id="43601639"/>
<comment type="caution">
    <text evidence="2">The sequence shown here is derived from an EMBL/GenBank/DDBJ whole genome shotgun (WGS) entry which is preliminary data.</text>
</comment>
<evidence type="ECO:0008006" key="4">
    <source>
        <dbReference type="Google" id="ProtNLM"/>
    </source>
</evidence>
<dbReference type="PANTHER" id="PTHR34365:SF7">
    <property type="entry name" value="GLYCINE-RICH DOMAIN-CONTAINING PROTEIN 1"/>
    <property type="match status" value="1"/>
</dbReference>
<evidence type="ECO:0000313" key="2">
    <source>
        <dbReference type="EMBL" id="RDL33351.1"/>
    </source>
</evidence>
<organism evidence="2 3">
    <name type="scientific">Venustampulla echinocandica</name>
    <dbReference type="NCBI Taxonomy" id="2656787"/>
    <lineage>
        <taxon>Eukaryota</taxon>
        <taxon>Fungi</taxon>
        <taxon>Dikarya</taxon>
        <taxon>Ascomycota</taxon>
        <taxon>Pezizomycotina</taxon>
        <taxon>Leotiomycetes</taxon>
        <taxon>Helotiales</taxon>
        <taxon>Pleuroascaceae</taxon>
        <taxon>Venustampulla</taxon>
    </lineage>
</organism>
<feature type="region of interest" description="Disordered" evidence="1">
    <location>
        <begin position="1"/>
        <end position="43"/>
    </location>
</feature>
<dbReference type="RefSeq" id="XP_031866844.1">
    <property type="nucleotide sequence ID" value="XM_032017413.1"/>
</dbReference>
<accession>A0A370TF97</accession>
<dbReference type="AlphaFoldDB" id="A0A370TF97"/>
<dbReference type="PANTHER" id="PTHR34365">
    <property type="entry name" value="ENOLASE (DUF1399)"/>
    <property type="match status" value="1"/>
</dbReference>
<name>A0A370TF97_9HELO</name>
<feature type="compositionally biased region" description="Polar residues" evidence="1">
    <location>
        <begin position="1"/>
        <end position="14"/>
    </location>
</feature>
<gene>
    <name evidence="2" type="ORF">BP5553_08790</name>
</gene>
<evidence type="ECO:0000256" key="1">
    <source>
        <dbReference type="SAM" id="MobiDB-lite"/>
    </source>
</evidence>
<dbReference type="EMBL" id="NPIC01000009">
    <property type="protein sequence ID" value="RDL33351.1"/>
    <property type="molecule type" value="Genomic_DNA"/>
</dbReference>
<protein>
    <recommendedName>
        <fullName evidence="4">Alpha-ketoglutarate-dependent sulfonate dioxygenase</fullName>
    </recommendedName>
</protein>
<dbReference type="STRING" id="2656787.A0A370TF97"/>
<sequence>MDSKDSGTPTQSKLAPQLAPQLAPKTSPNPPAEEAPPSYTVTDSTVTPTAQDLNAAFNNLKLSDAPSEVPTTEQCLAHLKLLSAFHTLKEDIGYTDGLFNLWDARCEMAEQRDQALVKMREKRWAIYIARAVERFQDWWIEVLCPMDQAERLQCKSMVDSNSRFREITERGRVIKWTGEMLPPLDVLMVWHAFMLNPRNYLEDCVRFGLINIWATGLPWPAVDAVIDTSFNYEVPEEGKVSFVNKTGHNWSNAEDPSTKTLNCPRCFQTLEIPWTTCGISEKPSVQEITELRGTGYGDRDLSHICHRCGGMVDHGLLRVAKFKKETENLILKDWPLGGTILAPTTGATDAPLNQEWNSHPTTFPNRLVAMQLRSKVLELITPDARGNPNMDDVKALIEKAIQNRAIIKKVNHRSTFESGLLKRPERLAIRKMMSRYWENTSIFALELGGAVIRQSIFVDKMHGIDWLHSPAAQQTMDRLITKYRRFVQLMATYPLHTAVPTLDVDLAWHTHQLSPKSYYDFTMKHCKKYIDHDDKISEDVLETGFEWTSKMYEKHYQAVYSECTSIRSKHISSSGKIFGTSKHEKISNNFYESGKANLCPPSNSAHISSHNAVKVAEDAINLAVYERLRLRRQQDLDTAYDKARRRARARGRDIPPKDQYYYGAWGYPYFMYGPYMSIGMMGGMYYAADPCVMPVGAGMTGSCAAGTCGGGVAAGGCGSPGGCGGGGGGGCGASGGFGGCSGGGGGGCGGGGGGGCGGGGGT</sequence>
<evidence type="ECO:0000313" key="3">
    <source>
        <dbReference type="Proteomes" id="UP000254866"/>
    </source>
</evidence>
<dbReference type="Proteomes" id="UP000254866">
    <property type="component" value="Unassembled WGS sequence"/>
</dbReference>
<dbReference type="OrthoDB" id="2684236at2759"/>
<keyword evidence="3" id="KW-1185">Reference proteome</keyword>
<dbReference type="InterPro" id="IPR009836">
    <property type="entry name" value="GRDP-like"/>
</dbReference>
<dbReference type="Pfam" id="PF07173">
    <property type="entry name" value="GRDP-like"/>
    <property type="match status" value="1"/>
</dbReference>